<dbReference type="SUPFAM" id="SSF46689">
    <property type="entry name" value="Homeodomain-like"/>
    <property type="match status" value="1"/>
</dbReference>
<evidence type="ECO:0000313" key="2">
    <source>
        <dbReference type="Proteomes" id="UP000235388"/>
    </source>
</evidence>
<proteinExistence type="predicted"/>
<evidence type="ECO:0000313" key="1">
    <source>
        <dbReference type="EMBL" id="PLW58622.1"/>
    </source>
</evidence>
<comment type="caution">
    <text evidence="1">The sequence shown here is derived from an EMBL/GenBank/DDBJ whole genome shotgun (WGS) entry which is preliminary data.</text>
</comment>
<organism evidence="1 2">
    <name type="scientific">Puccinia coronata f. sp. avenae</name>
    <dbReference type="NCBI Taxonomy" id="200324"/>
    <lineage>
        <taxon>Eukaryota</taxon>
        <taxon>Fungi</taxon>
        <taxon>Dikarya</taxon>
        <taxon>Basidiomycota</taxon>
        <taxon>Pucciniomycotina</taxon>
        <taxon>Pucciniomycetes</taxon>
        <taxon>Pucciniales</taxon>
        <taxon>Pucciniaceae</taxon>
        <taxon>Puccinia</taxon>
    </lineage>
</organism>
<accession>A0A2N5W8R9</accession>
<name>A0A2N5W8R9_9BASI</name>
<dbReference type="InterPro" id="IPR009057">
    <property type="entry name" value="Homeodomain-like_sf"/>
</dbReference>
<dbReference type="STRING" id="200324.A0A2N5W8R9"/>
<dbReference type="AlphaFoldDB" id="A0A2N5W8R9"/>
<keyword evidence="2" id="KW-1185">Reference proteome</keyword>
<evidence type="ECO:0008006" key="3">
    <source>
        <dbReference type="Google" id="ProtNLM"/>
    </source>
</evidence>
<dbReference type="Proteomes" id="UP000235388">
    <property type="component" value="Unassembled WGS sequence"/>
</dbReference>
<dbReference type="EMBL" id="PGCJ01000002">
    <property type="protein sequence ID" value="PLW58622.1"/>
    <property type="molecule type" value="Genomic_DNA"/>
</dbReference>
<gene>
    <name evidence="1" type="ORF">PCANC_00075</name>
</gene>
<protein>
    <recommendedName>
        <fullName evidence="3">Tc1-like transposase DDE domain-containing protein</fullName>
    </recommendedName>
</protein>
<sequence length="317" mass="35294">MAGSASEPMVMDSEILDLEASKAEARELAQQLEAINKKNFQKRTIINAKKNLNKKRAHVNNRLTHKDRKQNAIINPAVRKLIRSNVLEKGMRRKAAAEVFKVSIRQVYRIIREDPNQKKINQKRPGKLTNEMVTSLLVFIEEKLASTQKEMVEFLQTTFSVSVSTQTISNLLADLDVTWKQTTNIPASWHQPNLLVQRANFVGRRGLDLKQKVVFVDESGFDLHSGRSHGYAPSGQPSVLSLVPKVKQVTLIGAISKTGYVYHEILNADGKKTTGVGADDFCLFLNSLGSRLANDSLGLLQGAQTPSCLSGRGQNRY</sequence>
<reference evidence="1 2" key="1">
    <citation type="submission" date="2017-11" db="EMBL/GenBank/DDBJ databases">
        <title>De novo assembly and phasing of dikaryotic genomes from two isolates of Puccinia coronata f. sp. avenae, the causal agent of oat crown rust.</title>
        <authorList>
            <person name="Miller M.E."/>
            <person name="Zhang Y."/>
            <person name="Omidvar V."/>
            <person name="Sperschneider J."/>
            <person name="Schwessinger B."/>
            <person name="Raley C."/>
            <person name="Palmer J.M."/>
            <person name="Garnica D."/>
            <person name="Upadhyaya N."/>
            <person name="Rathjen J."/>
            <person name="Taylor J.M."/>
            <person name="Park R.F."/>
            <person name="Dodds P.N."/>
            <person name="Hirsch C.D."/>
            <person name="Kianian S.F."/>
            <person name="Figueroa M."/>
        </authorList>
    </citation>
    <scope>NUCLEOTIDE SEQUENCE [LARGE SCALE GENOMIC DNA]</scope>
    <source>
        <strain evidence="1">12NC29</strain>
    </source>
</reference>
<dbReference type="OrthoDB" id="2216069at2759"/>